<evidence type="ECO:0000256" key="4">
    <source>
        <dbReference type="SAM" id="MobiDB-lite"/>
    </source>
</evidence>
<dbReference type="Proteomes" id="UP000694044">
    <property type="component" value="Unassembled WGS sequence"/>
</dbReference>
<gene>
    <name evidence="5" type="primary">UTP14A_2</name>
    <name evidence="5" type="ORF">PHYPSEUDO_014907</name>
</gene>
<keyword evidence="3" id="KW-0539">Nucleus</keyword>
<dbReference type="GO" id="GO:0032040">
    <property type="term" value="C:small-subunit processome"/>
    <property type="evidence" value="ECO:0007669"/>
    <property type="project" value="InterPro"/>
</dbReference>
<dbReference type="PANTHER" id="PTHR14150:SF12">
    <property type="entry name" value="U3 SMALL NUCLEOLAR RNA-ASSOCIATED PROTEIN 14 HOMOLOG A"/>
    <property type="match status" value="1"/>
</dbReference>
<dbReference type="GO" id="GO:0006364">
    <property type="term" value="P:rRNA processing"/>
    <property type="evidence" value="ECO:0007669"/>
    <property type="project" value="InterPro"/>
</dbReference>
<dbReference type="PANTHER" id="PTHR14150">
    <property type="entry name" value="U3 SMALL NUCLEOLAR RNA-ASSOCIATED PROTEIN 14"/>
    <property type="match status" value="1"/>
</dbReference>
<sequence length="108" mass="12922">MERVVKKLSSKLYRAPQYNKIMADLKEMRARNPELAYNLVVDLAEERVTLKNRNNSKWVKHQLRRRALDDDTRCSSIHNELRRGEELLRKMNRDEFDDDTNDEKGNFA</sequence>
<dbReference type="Pfam" id="PF04615">
    <property type="entry name" value="Utp14"/>
    <property type="match status" value="1"/>
</dbReference>
<comment type="subcellular location">
    <subcellularLocation>
        <location evidence="1">Nucleus</location>
        <location evidence="1">Nucleolus</location>
    </subcellularLocation>
</comment>
<reference evidence="5" key="1">
    <citation type="submission" date="2021-02" db="EMBL/GenBank/DDBJ databases">
        <authorList>
            <person name="Palmer J.M."/>
        </authorList>
    </citation>
    <scope>NUCLEOTIDE SEQUENCE</scope>
    <source>
        <strain evidence="5">SCRP734</strain>
    </source>
</reference>
<evidence type="ECO:0000256" key="1">
    <source>
        <dbReference type="ARBA" id="ARBA00004604"/>
    </source>
</evidence>
<evidence type="ECO:0000313" key="6">
    <source>
        <dbReference type="Proteomes" id="UP000694044"/>
    </source>
</evidence>
<comment type="caution">
    <text evidence="5">The sequence shown here is derived from an EMBL/GenBank/DDBJ whole genome shotgun (WGS) entry which is preliminary data.</text>
</comment>
<dbReference type="InterPro" id="IPR006709">
    <property type="entry name" value="SSU_processome_Utp14"/>
</dbReference>
<name>A0A8T1V734_9STRA</name>
<evidence type="ECO:0000256" key="2">
    <source>
        <dbReference type="ARBA" id="ARBA00022553"/>
    </source>
</evidence>
<organism evidence="5 6">
    <name type="scientific">Phytophthora pseudosyringae</name>
    <dbReference type="NCBI Taxonomy" id="221518"/>
    <lineage>
        <taxon>Eukaryota</taxon>
        <taxon>Sar</taxon>
        <taxon>Stramenopiles</taxon>
        <taxon>Oomycota</taxon>
        <taxon>Peronosporomycetes</taxon>
        <taxon>Peronosporales</taxon>
        <taxon>Peronosporaceae</taxon>
        <taxon>Phytophthora</taxon>
    </lineage>
</organism>
<keyword evidence="6" id="KW-1185">Reference proteome</keyword>
<evidence type="ECO:0000313" key="5">
    <source>
        <dbReference type="EMBL" id="KAG7375898.1"/>
    </source>
</evidence>
<dbReference type="OrthoDB" id="277439at2759"/>
<protein>
    <submittedName>
        <fullName evidence="5">U3 small nucleolar RNA-associated protein 14 A</fullName>
    </submittedName>
</protein>
<keyword evidence="2" id="KW-0597">Phosphoprotein</keyword>
<dbReference type="EMBL" id="JAGDFM010000884">
    <property type="protein sequence ID" value="KAG7375898.1"/>
    <property type="molecule type" value="Genomic_DNA"/>
</dbReference>
<evidence type="ECO:0000256" key="3">
    <source>
        <dbReference type="ARBA" id="ARBA00023242"/>
    </source>
</evidence>
<feature type="region of interest" description="Disordered" evidence="4">
    <location>
        <begin position="88"/>
        <end position="108"/>
    </location>
</feature>
<dbReference type="AlphaFoldDB" id="A0A8T1V734"/>
<accession>A0A8T1V734</accession>
<proteinExistence type="predicted"/>